<proteinExistence type="predicted"/>
<dbReference type="Pfam" id="PF13624">
    <property type="entry name" value="SurA_N_3"/>
    <property type="match status" value="1"/>
</dbReference>
<dbReference type="SUPFAM" id="SSF109998">
    <property type="entry name" value="Triger factor/SurA peptide-binding domain-like"/>
    <property type="match status" value="1"/>
</dbReference>
<dbReference type="OrthoDB" id="5502818at2"/>
<gene>
    <name evidence="1" type="ORF">DL240_11735</name>
</gene>
<accession>A0A328C5P7</accession>
<dbReference type="PANTHER" id="PTHR47245">
    <property type="entry name" value="PEPTIDYLPROLYL ISOMERASE"/>
    <property type="match status" value="1"/>
</dbReference>
<organism evidence="1 2">
    <name type="scientific">Lujinxingia litoralis</name>
    <dbReference type="NCBI Taxonomy" id="2211119"/>
    <lineage>
        <taxon>Bacteria</taxon>
        <taxon>Deltaproteobacteria</taxon>
        <taxon>Bradymonadales</taxon>
        <taxon>Lujinxingiaceae</taxon>
        <taxon>Lujinxingia</taxon>
    </lineage>
</organism>
<evidence type="ECO:0000313" key="1">
    <source>
        <dbReference type="EMBL" id="RAL21527.1"/>
    </source>
</evidence>
<evidence type="ECO:0008006" key="3">
    <source>
        <dbReference type="Google" id="ProtNLM"/>
    </source>
</evidence>
<dbReference type="Proteomes" id="UP000249169">
    <property type="component" value="Unassembled WGS sequence"/>
</dbReference>
<protein>
    <recommendedName>
        <fullName evidence="3">PpiC domain-containing protein</fullName>
    </recommendedName>
</protein>
<keyword evidence="2" id="KW-1185">Reference proteome</keyword>
<dbReference type="RefSeq" id="WP_111730092.1">
    <property type="nucleotide sequence ID" value="NZ_QHKO01000005.1"/>
</dbReference>
<dbReference type="EMBL" id="QHKO01000005">
    <property type="protein sequence ID" value="RAL21527.1"/>
    <property type="molecule type" value="Genomic_DNA"/>
</dbReference>
<name>A0A328C5P7_9DELT</name>
<reference evidence="1 2" key="1">
    <citation type="submission" date="2018-05" db="EMBL/GenBank/DDBJ databases">
        <title>Lujinxingia marina gen. nov. sp. nov., a new facultative anaerobic member of the class Deltaproteobacteria, and proposal of Lujinxingaceae fam. nov.</title>
        <authorList>
            <person name="Li C.-M."/>
        </authorList>
    </citation>
    <scope>NUCLEOTIDE SEQUENCE [LARGE SCALE GENOMIC DNA]</scope>
    <source>
        <strain evidence="1 2">B210</strain>
    </source>
</reference>
<dbReference type="InterPro" id="IPR027304">
    <property type="entry name" value="Trigger_fact/SurA_dom_sf"/>
</dbReference>
<evidence type="ECO:0000313" key="2">
    <source>
        <dbReference type="Proteomes" id="UP000249169"/>
    </source>
</evidence>
<dbReference type="AlphaFoldDB" id="A0A328C5P7"/>
<dbReference type="InterPro" id="IPR050245">
    <property type="entry name" value="PrsA_foldase"/>
</dbReference>
<dbReference type="PANTHER" id="PTHR47245:SF2">
    <property type="entry name" value="PEPTIDYL-PROLYL CIS-TRANS ISOMERASE HP_0175-RELATED"/>
    <property type="match status" value="1"/>
</dbReference>
<sequence length="336" mass="37543">MNHLFHILAGKVLMVALSVPLWGCDPGEAPVETSEPPTSVPGVSSGAAPAPEARVIARVNQKAITEDEVERRLDRIDQLYHHARRPFTEQIRHQKRQEVLDRLIDHELLRQHLSETEVSIAPKAVDLEVERRVEEHFGSTTAFKRYLQAEGLSMGEFRREVHDEMVLERSLLDELGAQAVDEAQLREIYQRVAAGRPAGARVKVRRVSLPVGARSLATTITRGGCAPQALPAQADWRDLGWRQRHQLPAAASHLFFDAADAPGGRPSSVVLSSADGTRVDVYCVQERRPAGVRAFDEVVPLLRERASRALLEARRRELLHELREQAEVEVLAESPR</sequence>
<dbReference type="Gene3D" id="1.10.4030.10">
    <property type="entry name" value="Porin chaperone SurA, peptide-binding domain"/>
    <property type="match status" value="1"/>
</dbReference>
<comment type="caution">
    <text evidence="1">The sequence shown here is derived from an EMBL/GenBank/DDBJ whole genome shotgun (WGS) entry which is preliminary data.</text>
</comment>